<dbReference type="GO" id="GO:0005506">
    <property type="term" value="F:iron ion binding"/>
    <property type="evidence" value="ECO:0007669"/>
    <property type="project" value="InterPro"/>
</dbReference>
<evidence type="ECO:0000313" key="8">
    <source>
        <dbReference type="Proteomes" id="UP001302676"/>
    </source>
</evidence>
<dbReference type="PANTHER" id="PTHR24305">
    <property type="entry name" value="CYTOCHROME P450"/>
    <property type="match status" value="1"/>
</dbReference>
<dbReference type="CDD" id="cd11069">
    <property type="entry name" value="CYP_FUM15-like"/>
    <property type="match status" value="1"/>
</dbReference>
<dbReference type="Proteomes" id="UP001302676">
    <property type="component" value="Unassembled WGS sequence"/>
</dbReference>
<dbReference type="PRINTS" id="PR00385">
    <property type="entry name" value="P450"/>
</dbReference>
<reference evidence="7" key="2">
    <citation type="submission" date="2023-05" db="EMBL/GenBank/DDBJ databases">
        <authorList>
            <consortium name="Lawrence Berkeley National Laboratory"/>
            <person name="Steindorff A."/>
            <person name="Hensen N."/>
            <person name="Bonometti L."/>
            <person name="Westerberg I."/>
            <person name="Brannstrom I.O."/>
            <person name="Guillou S."/>
            <person name="Cros-Aarteil S."/>
            <person name="Calhoun S."/>
            <person name="Haridas S."/>
            <person name="Kuo A."/>
            <person name="Mondo S."/>
            <person name="Pangilinan J."/>
            <person name="Riley R."/>
            <person name="Labutti K."/>
            <person name="Andreopoulos B."/>
            <person name="Lipzen A."/>
            <person name="Chen C."/>
            <person name="Yanf M."/>
            <person name="Daum C."/>
            <person name="Ng V."/>
            <person name="Clum A."/>
            <person name="Ohm R."/>
            <person name="Martin F."/>
            <person name="Silar P."/>
            <person name="Natvig D."/>
            <person name="Lalanne C."/>
            <person name="Gautier V."/>
            <person name="Ament-Velasquez S.L."/>
            <person name="Kruys A."/>
            <person name="Hutchinson M.I."/>
            <person name="Powell A.J."/>
            <person name="Barry K."/>
            <person name="Miller A.N."/>
            <person name="Grigoriev I.V."/>
            <person name="Debuchy R."/>
            <person name="Gladieux P."/>
            <person name="Thoren M.H."/>
            <person name="Johannesson H."/>
        </authorList>
    </citation>
    <scope>NUCLEOTIDE SEQUENCE</scope>
    <source>
        <strain evidence="7">CBS 141.50</strain>
    </source>
</reference>
<dbReference type="GO" id="GO:0016705">
    <property type="term" value="F:oxidoreductase activity, acting on paired donors, with incorporation or reduction of molecular oxygen"/>
    <property type="evidence" value="ECO:0007669"/>
    <property type="project" value="InterPro"/>
</dbReference>
<dbReference type="InterPro" id="IPR002401">
    <property type="entry name" value="Cyt_P450_E_grp-I"/>
</dbReference>
<reference evidence="7" key="1">
    <citation type="journal article" date="2023" name="Mol. Phylogenet. Evol.">
        <title>Genome-scale phylogeny and comparative genomics of the fungal order Sordariales.</title>
        <authorList>
            <person name="Hensen N."/>
            <person name="Bonometti L."/>
            <person name="Westerberg I."/>
            <person name="Brannstrom I.O."/>
            <person name="Guillou S."/>
            <person name="Cros-Aarteil S."/>
            <person name="Calhoun S."/>
            <person name="Haridas S."/>
            <person name="Kuo A."/>
            <person name="Mondo S."/>
            <person name="Pangilinan J."/>
            <person name="Riley R."/>
            <person name="LaButti K."/>
            <person name="Andreopoulos B."/>
            <person name="Lipzen A."/>
            <person name="Chen C."/>
            <person name="Yan M."/>
            <person name="Daum C."/>
            <person name="Ng V."/>
            <person name="Clum A."/>
            <person name="Steindorff A."/>
            <person name="Ohm R.A."/>
            <person name="Martin F."/>
            <person name="Silar P."/>
            <person name="Natvig D.O."/>
            <person name="Lalanne C."/>
            <person name="Gautier V."/>
            <person name="Ament-Velasquez S.L."/>
            <person name="Kruys A."/>
            <person name="Hutchinson M.I."/>
            <person name="Powell A.J."/>
            <person name="Barry K."/>
            <person name="Miller A.N."/>
            <person name="Grigoriev I.V."/>
            <person name="Debuchy R."/>
            <person name="Gladieux P."/>
            <person name="Hiltunen Thoren M."/>
            <person name="Johannesson H."/>
        </authorList>
    </citation>
    <scope>NUCLEOTIDE SEQUENCE</scope>
    <source>
        <strain evidence="7">CBS 141.50</strain>
    </source>
</reference>
<keyword evidence="6" id="KW-0812">Transmembrane</keyword>
<feature type="binding site" description="axial binding residue" evidence="5">
    <location>
        <position position="475"/>
    </location>
    <ligand>
        <name>heme</name>
        <dbReference type="ChEBI" id="CHEBI:30413"/>
    </ligand>
    <ligandPart>
        <name>Fe</name>
        <dbReference type="ChEBI" id="CHEBI:18248"/>
    </ligandPart>
</feature>
<keyword evidence="6" id="KW-1133">Transmembrane helix</keyword>
<dbReference type="RefSeq" id="XP_062638799.1">
    <property type="nucleotide sequence ID" value="XM_062783266.1"/>
</dbReference>
<evidence type="ECO:0000313" key="7">
    <source>
        <dbReference type="EMBL" id="KAK4145428.1"/>
    </source>
</evidence>
<dbReference type="AlphaFoldDB" id="A0AAN6V5T0"/>
<evidence type="ECO:0000256" key="6">
    <source>
        <dbReference type="SAM" id="Phobius"/>
    </source>
</evidence>
<dbReference type="Pfam" id="PF00067">
    <property type="entry name" value="p450"/>
    <property type="match status" value="1"/>
</dbReference>
<gene>
    <name evidence="7" type="ORF">C8A04DRAFT_35710</name>
</gene>
<feature type="transmembrane region" description="Helical" evidence="6">
    <location>
        <begin position="12"/>
        <end position="36"/>
    </location>
</feature>
<evidence type="ECO:0000256" key="2">
    <source>
        <dbReference type="ARBA" id="ARBA00022617"/>
    </source>
</evidence>
<dbReference type="Gene3D" id="1.10.630.10">
    <property type="entry name" value="Cytochrome P450"/>
    <property type="match status" value="1"/>
</dbReference>
<dbReference type="InterPro" id="IPR036396">
    <property type="entry name" value="Cyt_P450_sf"/>
</dbReference>
<evidence type="ECO:0000256" key="3">
    <source>
        <dbReference type="ARBA" id="ARBA00022723"/>
    </source>
</evidence>
<protein>
    <submittedName>
        <fullName evidence="7">Cytochrome P450</fullName>
    </submittedName>
</protein>
<dbReference type="PRINTS" id="PR00463">
    <property type="entry name" value="EP450I"/>
</dbReference>
<dbReference type="EMBL" id="MU853568">
    <property type="protein sequence ID" value="KAK4145428.1"/>
    <property type="molecule type" value="Genomic_DNA"/>
</dbReference>
<keyword evidence="4 5" id="KW-0408">Iron</keyword>
<organism evidence="7 8">
    <name type="scientific">Dichotomopilus funicola</name>
    <dbReference type="NCBI Taxonomy" id="1934379"/>
    <lineage>
        <taxon>Eukaryota</taxon>
        <taxon>Fungi</taxon>
        <taxon>Dikarya</taxon>
        <taxon>Ascomycota</taxon>
        <taxon>Pezizomycotina</taxon>
        <taxon>Sordariomycetes</taxon>
        <taxon>Sordariomycetidae</taxon>
        <taxon>Sordariales</taxon>
        <taxon>Chaetomiaceae</taxon>
        <taxon>Dichotomopilus</taxon>
    </lineage>
</organism>
<accession>A0AAN6V5T0</accession>
<dbReference type="InterPro" id="IPR050121">
    <property type="entry name" value="Cytochrome_P450_monoxygenase"/>
</dbReference>
<comment type="caution">
    <text evidence="7">The sequence shown here is derived from an EMBL/GenBank/DDBJ whole genome shotgun (WGS) entry which is preliminary data.</text>
</comment>
<keyword evidence="3 5" id="KW-0479">Metal-binding</keyword>
<sequence>MESFTPKTPAPVLAFSAAAAYSAGVALGFILLYWILWRGYIFPMYFSELRHVPTVPGFPLWGQFVPVITEECGLPQRRWHRKYGPIIRYFFPLGCERLSIADDMAIRHITVKNHQNFPKPVRAKLWMVRILGEGVLLAENDEHTTQRKTLNPGFSTSAIRTFNPIFWDKAIHMTNLQHQQMEATNGKHGFISLEILEWFNRCTLDIIGVAGFGYQIDSLQDAALPIRHAYQLVFNFDLGSRVLHGLQAFFPKSKHLPVQMNRDMEEARSIIMNEATTIINEKLAEAESTPNAKDVLALIAQENLKLKDKGESGLTFETMRDQIMTFLGAGHDTTATGAAWAIHLLSIYPDIQDRLREDVRAHMPCLFDENFVYDPETTVMPDPDQIPYLDNFCREVLRYIPPIPMTVRESVADDIIEGYKVPKGTVVYMLANAINRMEWFWGENADTFDPDRWDHLPDTAVPNAFMTFLQGPRGCLGRKFAEVEMKVILCVMLSRWVFRRDLDTPHPEDWKMWRLVLRPKEGISIIAVPLLFSTKENKSLTT</sequence>
<name>A0AAN6V5T0_9PEZI</name>
<dbReference type="GO" id="GO:0004497">
    <property type="term" value="F:monooxygenase activity"/>
    <property type="evidence" value="ECO:0007669"/>
    <property type="project" value="InterPro"/>
</dbReference>
<dbReference type="SUPFAM" id="SSF48264">
    <property type="entry name" value="Cytochrome P450"/>
    <property type="match status" value="1"/>
</dbReference>
<dbReference type="InterPro" id="IPR001128">
    <property type="entry name" value="Cyt_P450"/>
</dbReference>
<evidence type="ECO:0000256" key="5">
    <source>
        <dbReference type="PIRSR" id="PIRSR602401-1"/>
    </source>
</evidence>
<dbReference type="GeneID" id="87819879"/>
<keyword evidence="8" id="KW-1185">Reference proteome</keyword>
<dbReference type="GO" id="GO:0020037">
    <property type="term" value="F:heme binding"/>
    <property type="evidence" value="ECO:0007669"/>
    <property type="project" value="InterPro"/>
</dbReference>
<comment type="cofactor">
    <cofactor evidence="5">
        <name>heme</name>
        <dbReference type="ChEBI" id="CHEBI:30413"/>
    </cofactor>
</comment>
<comment type="similarity">
    <text evidence="1">Belongs to the cytochrome P450 family.</text>
</comment>
<evidence type="ECO:0000256" key="4">
    <source>
        <dbReference type="ARBA" id="ARBA00023004"/>
    </source>
</evidence>
<keyword evidence="6" id="KW-0472">Membrane</keyword>
<keyword evidence="2 5" id="KW-0349">Heme</keyword>
<dbReference type="PANTHER" id="PTHR24305:SF166">
    <property type="entry name" value="CYTOCHROME P450 12A4, MITOCHONDRIAL-RELATED"/>
    <property type="match status" value="1"/>
</dbReference>
<proteinExistence type="inferred from homology"/>
<evidence type="ECO:0000256" key="1">
    <source>
        <dbReference type="ARBA" id="ARBA00010617"/>
    </source>
</evidence>